<dbReference type="EMBL" id="CP061800">
    <property type="protein sequence ID" value="QTA85466.1"/>
    <property type="molecule type" value="Genomic_DNA"/>
</dbReference>
<reference evidence="1" key="1">
    <citation type="journal article" date="2021" name="Microb. Physiol.">
        <title>Proteogenomic Insights into the Physiology of Marine, Sulfate-Reducing, Filamentous Desulfonema limicola and Desulfonema magnum.</title>
        <authorList>
            <person name="Schnaars V."/>
            <person name="Wohlbrand L."/>
            <person name="Scheve S."/>
            <person name="Hinrichs C."/>
            <person name="Reinhardt R."/>
            <person name="Rabus R."/>
        </authorList>
    </citation>
    <scope>NUCLEOTIDE SEQUENCE</scope>
    <source>
        <strain evidence="1">4be13</strain>
    </source>
</reference>
<sequence>MDCPCIFVLDIIGNKRPDNPECQTCSLAIFRDSRGTGVLPNCKFGTPDVRF</sequence>
<evidence type="ECO:0000313" key="1">
    <source>
        <dbReference type="EMBL" id="QTA85466.1"/>
    </source>
</evidence>
<proteinExistence type="predicted"/>
<accession>A0A975GL49</accession>
<gene>
    <name evidence="1" type="ORF">dnm_014770</name>
</gene>
<dbReference type="KEGG" id="dmm:dnm_014770"/>
<organism evidence="1 2">
    <name type="scientific">Desulfonema magnum</name>
    <dbReference type="NCBI Taxonomy" id="45655"/>
    <lineage>
        <taxon>Bacteria</taxon>
        <taxon>Pseudomonadati</taxon>
        <taxon>Thermodesulfobacteriota</taxon>
        <taxon>Desulfobacteria</taxon>
        <taxon>Desulfobacterales</taxon>
        <taxon>Desulfococcaceae</taxon>
        <taxon>Desulfonema</taxon>
    </lineage>
</organism>
<dbReference type="Proteomes" id="UP000663722">
    <property type="component" value="Chromosome"/>
</dbReference>
<keyword evidence="2" id="KW-1185">Reference proteome</keyword>
<name>A0A975GL49_9BACT</name>
<protein>
    <submittedName>
        <fullName evidence="1">Uncharacterized protein</fullName>
    </submittedName>
</protein>
<evidence type="ECO:0000313" key="2">
    <source>
        <dbReference type="Proteomes" id="UP000663722"/>
    </source>
</evidence>
<dbReference type="AlphaFoldDB" id="A0A975GL49"/>